<dbReference type="KEGG" id="vg:5850418"/>
<dbReference type="GeneID" id="5850418"/>
<name>B0FDZ4_9ABAC</name>
<dbReference type="EMBL" id="EU309041">
    <property type="protein sequence ID" value="ABY65852.1"/>
    <property type="molecule type" value="Genomic_DNA"/>
</dbReference>
<evidence type="ECO:0000313" key="2">
    <source>
        <dbReference type="Proteomes" id="UP000203316"/>
    </source>
</evidence>
<dbReference type="RefSeq" id="YP_001651036.1">
    <property type="nucleotide sequence ID" value="NC_010276.1"/>
</dbReference>
<dbReference type="Proteomes" id="UP000203316">
    <property type="component" value="Segment"/>
</dbReference>
<sequence>MYLVVLSIILILIIVSLCSINRVLYAIADEIVVAPLPRFDNSNVPLIEPPSEIYIEGNTRECHKNLTPCTTHADCDACREGLANCQHFTETTMIVIHDDNGAEIRHTIQPGESYCMALDRERARSCNPHTGLWLLAESAVGFSLLCSCLTPGLVTQLNMYEDCNVTVGCQPHGRIANINETPLRCECDEGYIADFDNATQTPHCRPLTVRDVVYDEIFFPRAPCQDGFVRLDHPSLDPIYRQELRLPDICVVDPCSVDPISNQRTAGRLAYYRSADGTVEYKYCRCPLWNNLFSVYSPTPSMIGESSAPVANACIRPFAFNLQSISRIDYKFFWARSDKTRSDDDIVCMVRSPSELSHERYARLLYTYLTRHPDTTILSGSRLLKFSTAYSVLDDDNNNAVNGNAYEQYVRLAARTSAPCFFPGVGRCITVNRDDCIRRHAAAQVWTAETFTNSWCVFSREGSDLRIWSPATRYPNDLFPVVLRVNLLFGIINHDRNYTTVSLVAGDDVTTGANVDNLATLLNTYADYSIN</sequence>
<dbReference type="Pfam" id="PF05092">
    <property type="entry name" value="PIF"/>
    <property type="match status" value="1"/>
</dbReference>
<evidence type="ECO:0000313" key="1">
    <source>
        <dbReference type="EMBL" id="ABY65852.1"/>
    </source>
</evidence>
<reference evidence="1 2" key="1">
    <citation type="submission" date="2007-11" db="EMBL/GenBank/DDBJ databases">
        <title>Sequence and organization of Orgyia leucostigma nucleopolyhedrovirus genome.</title>
        <authorList>
            <person name="Eveleigh R.J.M."/>
            <person name="Lapointe R."/>
            <person name="Graham R.I."/>
            <person name="Lauzon H.A.M."/>
            <person name="Pavlik L."/>
            <person name="Arif B.M."/>
            <person name="Lucarotti C.J."/>
        </authorList>
    </citation>
    <scope>NUCLEOTIDE SEQUENCE [LARGE SCALE GENOMIC DNA]</scope>
    <source>
        <strain evidence="1">CFS-77</strain>
    </source>
</reference>
<gene>
    <name evidence="1" type="primary">pif1</name>
</gene>
<protein>
    <submittedName>
        <fullName evidence="1">Per os infectivity factor 1</fullName>
    </submittedName>
</protein>
<dbReference type="OrthoDB" id="1963at10239"/>
<proteinExistence type="predicted"/>
<dbReference type="InterPro" id="IPR007784">
    <property type="entry name" value="PIR"/>
</dbReference>
<accession>B0FDZ4</accession>
<organism evidence="1 2">
    <name type="scientific">Orgyia leucostigma nucleopolyhedrovirus</name>
    <dbReference type="NCBI Taxonomy" id="490711"/>
    <lineage>
        <taxon>Viruses</taxon>
        <taxon>Viruses incertae sedis</taxon>
        <taxon>Naldaviricetes</taxon>
        <taxon>Lefavirales</taxon>
        <taxon>Baculoviridae</taxon>
        <taxon>Alphabaculovirus</taxon>
        <taxon>Alphabaculovirus orleucostigmae</taxon>
    </lineage>
</organism>
<keyword evidence="2" id="KW-1185">Reference proteome</keyword>